<dbReference type="PANTHER" id="PTHR13887">
    <property type="entry name" value="GLUTATHIONE S-TRANSFERASE KAPPA"/>
    <property type="match status" value="1"/>
</dbReference>
<dbReference type="SUPFAM" id="SSF52833">
    <property type="entry name" value="Thioredoxin-like"/>
    <property type="match status" value="1"/>
</dbReference>
<comment type="caution">
    <text evidence="4">The sequence shown here is derived from an EMBL/GenBank/DDBJ whole genome shotgun (WGS) entry which is preliminary data.</text>
</comment>
<evidence type="ECO:0000313" key="4">
    <source>
        <dbReference type="EMBL" id="KKS92866.1"/>
    </source>
</evidence>
<organism evidence="4 5">
    <name type="scientific">Candidatus Collierbacteria bacterium GW2011_GWC2_43_12</name>
    <dbReference type="NCBI Taxonomy" id="1618390"/>
    <lineage>
        <taxon>Bacteria</taxon>
        <taxon>Candidatus Collieribacteriota</taxon>
    </lineage>
</organism>
<reference evidence="4 5" key="1">
    <citation type="journal article" date="2015" name="Nature">
        <title>rRNA introns, odd ribosomes, and small enigmatic genomes across a large radiation of phyla.</title>
        <authorList>
            <person name="Brown C.T."/>
            <person name="Hug L.A."/>
            <person name="Thomas B.C."/>
            <person name="Sharon I."/>
            <person name="Castelle C.J."/>
            <person name="Singh A."/>
            <person name="Wilkins M.J."/>
            <person name="Williams K.H."/>
            <person name="Banfield J.F."/>
        </authorList>
    </citation>
    <scope>NUCLEOTIDE SEQUENCE [LARGE SCALE GENOMIC DNA]</scope>
</reference>
<sequence length="269" mass="28961">MVKKSVKKTITKARATMPEVRISEVAMSAKKDFTKYYTPVMVVLLIVAAFYIGRLSAKVDGLQKGVAGTDTTAPAPQAAAPERKLDVASLKERAKKLGLDSSKFDQCLDSGKLAERVSNEQKEGAALGVSGTPSFFINGVLVVGAQPQSSFESVIDAELKNGTGDKAAVALGEEGKRVKLNQGSGYVRGANNAKIKIVEYTDFECPFCERSFPTMSAIEEKYKGKISLEYKSFPLSFHPSAQKAAEAALCAGEQGKFWEMHDDLFASAK</sequence>
<dbReference type="PATRIC" id="fig|1618390.3.peg.645"/>
<gene>
    <name evidence="4" type="ORF">UV68_C0033G0007</name>
</gene>
<dbReference type="Gene3D" id="3.40.30.10">
    <property type="entry name" value="Glutaredoxin"/>
    <property type="match status" value="2"/>
</dbReference>
<feature type="domain" description="Thioredoxin" evidence="3">
    <location>
        <begin position="140"/>
        <end position="269"/>
    </location>
</feature>
<name>A0A0G1FCK8_9BACT</name>
<dbReference type="Pfam" id="PF13462">
    <property type="entry name" value="Thioredoxin_4"/>
    <property type="match status" value="1"/>
</dbReference>
<dbReference type="AlphaFoldDB" id="A0A0G1FCK8"/>
<dbReference type="PROSITE" id="PS51352">
    <property type="entry name" value="THIOREDOXIN_2"/>
    <property type="match status" value="1"/>
</dbReference>
<evidence type="ECO:0000259" key="3">
    <source>
        <dbReference type="PROSITE" id="PS51352"/>
    </source>
</evidence>
<evidence type="ECO:0000256" key="1">
    <source>
        <dbReference type="ARBA" id="ARBA00005791"/>
    </source>
</evidence>
<proteinExistence type="inferred from homology"/>
<accession>A0A0G1FCK8</accession>
<keyword evidence="2" id="KW-1133">Transmembrane helix</keyword>
<dbReference type="InterPro" id="IPR036249">
    <property type="entry name" value="Thioredoxin-like_sf"/>
</dbReference>
<dbReference type="CDD" id="cd02972">
    <property type="entry name" value="DsbA_family"/>
    <property type="match status" value="1"/>
</dbReference>
<dbReference type="PANTHER" id="PTHR13887:SF56">
    <property type="entry name" value="THIOREDOXIN-LIKE REDUCTASE RV2466C"/>
    <property type="match status" value="1"/>
</dbReference>
<keyword evidence="2" id="KW-0812">Transmembrane</keyword>
<dbReference type="InterPro" id="IPR012336">
    <property type="entry name" value="Thioredoxin-like_fold"/>
</dbReference>
<feature type="transmembrane region" description="Helical" evidence="2">
    <location>
        <begin position="36"/>
        <end position="53"/>
    </location>
</feature>
<evidence type="ECO:0000256" key="2">
    <source>
        <dbReference type="SAM" id="Phobius"/>
    </source>
</evidence>
<dbReference type="Pfam" id="PF01323">
    <property type="entry name" value="DSBA"/>
    <property type="match status" value="1"/>
</dbReference>
<evidence type="ECO:0000313" key="5">
    <source>
        <dbReference type="Proteomes" id="UP000033980"/>
    </source>
</evidence>
<dbReference type="GO" id="GO:0016491">
    <property type="term" value="F:oxidoreductase activity"/>
    <property type="evidence" value="ECO:0007669"/>
    <property type="project" value="InterPro"/>
</dbReference>
<comment type="similarity">
    <text evidence="1">Belongs to the thioredoxin family. DsbA subfamily.</text>
</comment>
<dbReference type="InterPro" id="IPR001853">
    <property type="entry name" value="DSBA-like_thioredoxin_dom"/>
</dbReference>
<protein>
    <submittedName>
        <fullName evidence="4">DSBA oxidoreductase family protein</fullName>
    </submittedName>
</protein>
<dbReference type="EMBL" id="LCFK01000033">
    <property type="protein sequence ID" value="KKS92866.1"/>
    <property type="molecule type" value="Genomic_DNA"/>
</dbReference>
<dbReference type="Proteomes" id="UP000033980">
    <property type="component" value="Unassembled WGS sequence"/>
</dbReference>
<dbReference type="InterPro" id="IPR013766">
    <property type="entry name" value="Thioredoxin_domain"/>
</dbReference>
<keyword evidence="2" id="KW-0472">Membrane</keyword>